<evidence type="ECO:0000313" key="1">
    <source>
        <dbReference type="EMBL" id="GGE52062.1"/>
    </source>
</evidence>
<dbReference type="EMBL" id="BMKN01000002">
    <property type="protein sequence ID" value="GGE52062.1"/>
    <property type="molecule type" value="Genomic_DNA"/>
</dbReference>
<organism evidence="1 2">
    <name type="scientific">Actibacterium pelagium</name>
    <dbReference type="NCBI Taxonomy" id="2029103"/>
    <lineage>
        <taxon>Bacteria</taxon>
        <taxon>Pseudomonadati</taxon>
        <taxon>Pseudomonadota</taxon>
        <taxon>Alphaproteobacteria</taxon>
        <taxon>Rhodobacterales</taxon>
        <taxon>Roseobacteraceae</taxon>
        <taxon>Actibacterium</taxon>
    </lineage>
</organism>
<name>A0A917EL70_9RHOB</name>
<dbReference type="Proteomes" id="UP000606730">
    <property type="component" value="Unassembled WGS sequence"/>
</dbReference>
<protein>
    <recommendedName>
        <fullName evidence="3">SapC protein</fullName>
    </recommendedName>
</protein>
<reference evidence="1" key="2">
    <citation type="submission" date="2020-09" db="EMBL/GenBank/DDBJ databases">
        <authorList>
            <person name="Sun Q."/>
            <person name="Zhou Y."/>
        </authorList>
    </citation>
    <scope>NUCLEOTIDE SEQUENCE</scope>
    <source>
        <strain evidence="1">CGMCC 1.16012</strain>
    </source>
</reference>
<comment type="caution">
    <text evidence="1">The sequence shown here is derived from an EMBL/GenBank/DDBJ whole genome shotgun (WGS) entry which is preliminary data.</text>
</comment>
<accession>A0A917EL70</accession>
<dbReference type="Pfam" id="PF07277">
    <property type="entry name" value="SapC"/>
    <property type="match status" value="1"/>
</dbReference>
<sequence length="245" mass="26497">MLNLLKNAAPLSKEQHSETYLETGMGYDFTKGMAFVPTLVTEIPNLISDYALAFVEKGGNVALVALLGLKEGENLYLNADGTWAADYVPAVLRQYPFAAMMGGEGQERRGVLCIAEDFPGINTEGKGVALFGEDGEASDLVTSAQKMVTEFASGALRTKAFNAELQKHELLKPMRAILKNTSGEERRISGLLAVDRTALKELPAEDLKALQDSGALELIYLQLASMKNLRELASRIGETPNATLN</sequence>
<dbReference type="AlphaFoldDB" id="A0A917EL70"/>
<keyword evidence="2" id="KW-1185">Reference proteome</keyword>
<reference evidence="1" key="1">
    <citation type="journal article" date="2014" name="Int. J. Syst. Evol. Microbiol.">
        <title>Complete genome sequence of Corynebacterium casei LMG S-19264T (=DSM 44701T), isolated from a smear-ripened cheese.</title>
        <authorList>
            <consortium name="US DOE Joint Genome Institute (JGI-PGF)"/>
            <person name="Walter F."/>
            <person name="Albersmeier A."/>
            <person name="Kalinowski J."/>
            <person name="Ruckert C."/>
        </authorList>
    </citation>
    <scope>NUCLEOTIDE SEQUENCE</scope>
    <source>
        <strain evidence="1">CGMCC 1.16012</strain>
    </source>
</reference>
<dbReference type="InterPro" id="IPR010836">
    <property type="entry name" value="SapC"/>
</dbReference>
<dbReference type="RefSeq" id="WP_095594852.1">
    <property type="nucleotide sequence ID" value="NZ_BMKN01000002.1"/>
</dbReference>
<gene>
    <name evidence="1" type="ORF">GCM10011517_19740</name>
</gene>
<evidence type="ECO:0008006" key="3">
    <source>
        <dbReference type="Google" id="ProtNLM"/>
    </source>
</evidence>
<evidence type="ECO:0000313" key="2">
    <source>
        <dbReference type="Proteomes" id="UP000606730"/>
    </source>
</evidence>
<dbReference type="OrthoDB" id="9806524at2"/>
<proteinExistence type="predicted"/>